<organism evidence="3 4">
    <name type="scientific">Aureibacter tunicatorum</name>
    <dbReference type="NCBI Taxonomy" id="866807"/>
    <lineage>
        <taxon>Bacteria</taxon>
        <taxon>Pseudomonadati</taxon>
        <taxon>Bacteroidota</taxon>
        <taxon>Cytophagia</taxon>
        <taxon>Cytophagales</taxon>
        <taxon>Persicobacteraceae</taxon>
        <taxon>Aureibacter</taxon>
    </lineage>
</organism>
<feature type="repeat" description="TPR" evidence="1">
    <location>
        <begin position="577"/>
        <end position="610"/>
    </location>
</feature>
<feature type="repeat" description="TPR" evidence="1">
    <location>
        <begin position="104"/>
        <end position="137"/>
    </location>
</feature>
<evidence type="ECO:0000256" key="1">
    <source>
        <dbReference type="PROSITE-ProRule" id="PRU00339"/>
    </source>
</evidence>
<protein>
    <submittedName>
        <fullName evidence="3">Tetratricopeptide (TPR) repeat protein</fullName>
    </submittedName>
</protein>
<dbReference type="PANTHER" id="PTHR12558:SF13">
    <property type="entry name" value="CELL DIVISION CYCLE PROTEIN 27 HOMOLOG"/>
    <property type="match status" value="1"/>
</dbReference>
<accession>A0AAE3XQL6</accession>
<dbReference type="InterPro" id="IPR011990">
    <property type="entry name" value="TPR-like_helical_dom_sf"/>
</dbReference>
<keyword evidence="2" id="KW-0732">Signal</keyword>
<dbReference type="Proteomes" id="UP001185092">
    <property type="component" value="Unassembled WGS sequence"/>
</dbReference>
<evidence type="ECO:0000256" key="2">
    <source>
        <dbReference type="SAM" id="SignalP"/>
    </source>
</evidence>
<dbReference type="InterPro" id="IPR019734">
    <property type="entry name" value="TPR_rpt"/>
</dbReference>
<dbReference type="EMBL" id="JAVDQD010000003">
    <property type="protein sequence ID" value="MDR6239599.1"/>
    <property type="molecule type" value="Genomic_DNA"/>
</dbReference>
<reference evidence="3" key="1">
    <citation type="submission" date="2023-07" db="EMBL/GenBank/DDBJ databases">
        <title>Genomic Encyclopedia of Type Strains, Phase IV (KMG-IV): sequencing the most valuable type-strain genomes for metagenomic binning, comparative biology and taxonomic classification.</title>
        <authorList>
            <person name="Goeker M."/>
        </authorList>
    </citation>
    <scope>NUCLEOTIDE SEQUENCE</scope>
    <source>
        <strain evidence="3">DSM 26174</strain>
    </source>
</reference>
<dbReference type="AlphaFoldDB" id="A0AAE3XQL6"/>
<sequence length="1022" mass="118222">MNKKILCFLALFGSTFGAQAQSTLSQRDENISLDKGKHLFERQKYASARFQFQSFLDNEKNASQLEIDEAEYFIAVCALYLENADGGNLIEAYAKKHEGSGYASLAYFDLGGYYFKRKKYDEAVDHLEKVDQYALNESQKNDYLFWLSYSYFLEQRFDDALPMFNRLKLSDNKYKYAAYYYSGYIHYKQEKYDRALRDLKAAGKTDIYSAQVPYFISNIYYKQKDYRQLVEYAEPFAKNKRSKVVNNDEIKLLVAESYFEMGDYENASRYFEEYTKVKKSPKADVLYRAALANMKLDRLDKAEDNFKKVALVEDSLGYYASYYLGGIYVKDDRKPFALSAYDKAQKTSFNDEMKEEAAYNHSRLCMELEKYEDAVVSMRKFKEEFPESQYVEELDQLIGEAYLRSNDFKAAVEHLESLSYKSSKMKKDFQQVTFSRGVQLFNQGKLKSSVGFFKKSLKYPINHELVIQAHYWMGEAYSIAKRYADAKDHYLQIQTLASDTHEFKNLSYYGLGYAYFNEEKYNLALPYFKRYVESNASNKHSADALMRLADCYYVQKAYVYAIDNYKKSVQEKNPDTDYAYFQLGMISGIEKDLSSSRAYFDKVLEVEPKSRYYDDALYQLAVFESVAGNSQASLKLLDQLIEDAPESLLMPFAYERKAISYSNLGNYSKAVEEYKVVIDEYPTSSNANSALLGLQEALSKAGKQNELDAYIAKYKEANPDSETVENVAYESAKSLYFDQQYHQASKSLSNYLIDYPNSPYLVDAKYYLADSYYRLRDDENAVKWFNDVIEDSKNRYLPKALSKVSEIHFTQKEYEKAVQASKHYSGIARSKKDQFKAWSMMVKSYYELEKYDSVDYYAHEIIDKVAVSANATNMANLYIGKAALGKGLEDEAMDQFIITMNTAKDANGAEAQYLLAEVFHKRGQYEQSIQTLYDLSKNFGVYEYWLSKAFLLIADNYIESDELFQAKATLQSIIDKSPVEEVVNGAKERMKKISVLEEETISSQDSSGMEMVDVDSLHSIVE</sequence>
<feature type="repeat" description="TPR" evidence="1">
    <location>
        <begin position="651"/>
        <end position="684"/>
    </location>
</feature>
<comment type="caution">
    <text evidence="3">The sequence shown here is derived from an EMBL/GenBank/DDBJ whole genome shotgun (WGS) entry which is preliminary data.</text>
</comment>
<gene>
    <name evidence="3" type="ORF">HNQ88_002647</name>
</gene>
<dbReference type="Pfam" id="PF13181">
    <property type="entry name" value="TPR_8"/>
    <property type="match status" value="1"/>
</dbReference>
<name>A0AAE3XQL6_9BACT</name>
<dbReference type="Pfam" id="PF13174">
    <property type="entry name" value="TPR_6"/>
    <property type="match status" value="3"/>
</dbReference>
<dbReference type="SMART" id="SM00028">
    <property type="entry name" value="TPR"/>
    <property type="match status" value="13"/>
</dbReference>
<dbReference type="PANTHER" id="PTHR12558">
    <property type="entry name" value="CELL DIVISION CYCLE 16,23,27"/>
    <property type="match status" value="1"/>
</dbReference>
<feature type="signal peptide" evidence="2">
    <location>
        <begin position="1"/>
        <end position="20"/>
    </location>
</feature>
<dbReference type="Gene3D" id="1.25.40.10">
    <property type="entry name" value="Tetratricopeptide repeat domain"/>
    <property type="match status" value="9"/>
</dbReference>
<dbReference type="RefSeq" id="WP_309939302.1">
    <property type="nucleotide sequence ID" value="NZ_AP025305.1"/>
</dbReference>
<feature type="repeat" description="TPR" evidence="1">
    <location>
        <begin position="505"/>
        <end position="538"/>
    </location>
</feature>
<keyword evidence="4" id="KW-1185">Reference proteome</keyword>
<evidence type="ECO:0000313" key="4">
    <source>
        <dbReference type="Proteomes" id="UP001185092"/>
    </source>
</evidence>
<evidence type="ECO:0000313" key="3">
    <source>
        <dbReference type="EMBL" id="MDR6239599.1"/>
    </source>
</evidence>
<dbReference type="SUPFAM" id="SSF48452">
    <property type="entry name" value="TPR-like"/>
    <property type="match status" value="5"/>
</dbReference>
<dbReference type="PROSITE" id="PS50005">
    <property type="entry name" value="TPR"/>
    <property type="match status" value="4"/>
</dbReference>
<dbReference type="Pfam" id="PF13432">
    <property type="entry name" value="TPR_16"/>
    <property type="match status" value="3"/>
</dbReference>
<feature type="chain" id="PRO_5042259101" evidence="2">
    <location>
        <begin position="21"/>
        <end position="1022"/>
    </location>
</feature>
<proteinExistence type="predicted"/>
<keyword evidence="1" id="KW-0802">TPR repeat</keyword>